<dbReference type="Gene3D" id="3.40.30.10">
    <property type="entry name" value="Glutaredoxin"/>
    <property type="match status" value="1"/>
</dbReference>
<dbReference type="InterPro" id="IPR006659">
    <property type="entry name" value="Arsenate_reductase"/>
</dbReference>
<proteinExistence type="inferred from homology"/>
<reference evidence="5 6" key="1">
    <citation type="submission" date="2022-10" db="EMBL/GenBank/DDBJ databases">
        <title>Aestuariibacter sp. AA17 isolated from Montipora capitata coral fragment.</title>
        <authorList>
            <person name="Emsley S.A."/>
            <person name="Pfannmuller K.M."/>
            <person name="Loughran R.M."/>
            <person name="Shlafstein M."/>
            <person name="Papke E."/>
            <person name="Saw J.H."/>
            <person name="Ushijima B."/>
            <person name="Videau P."/>
        </authorList>
    </citation>
    <scope>NUCLEOTIDE SEQUENCE [LARGE SCALE GENOMIC DNA]</scope>
    <source>
        <strain evidence="5 6">AA17</strain>
    </source>
</reference>
<protein>
    <recommendedName>
        <fullName evidence="4">Arsenate reductase</fullName>
        <ecNumber evidence="4">1.20.4.1</ecNumber>
    </recommendedName>
</protein>
<dbReference type="Proteomes" id="UP001652504">
    <property type="component" value="Unassembled WGS sequence"/>
</dbReference>
<evidence type="ECO:0000256" key="4">
    <source>
        <dbReference type="RuleBase" id="RU362029"/>
    </source>
</evidence>
<evidence type="ECO:0000256" key="2">
    <source>
        <dbReference type="ARBA" id="ARBA00023002"/>
    </source>
</evidence>
<dbReference type="InterPro" id="IPR006660">
    <property type="entry name" value="Arsenate_reductase-like"/>
</dbReference>
<dbReference type="GO" id="GO:0008794">
    <property type="term" value="F:arsenate reductase (glutaredoxin) activity"/>
    <property type="evidence" value="ECO:0007669"/>
    <property type="project" value="UniProtKB-EC"/>
</dbReference>
<dbReference type="PROSITE" id="PS51353">
    <property type="entry name" value="ARSC"/>
    <property type="match status" value="1"/>
</dbReference>
<keyword evidence="2 4" id="KW-0560">Oxidoreductase</keyword>
<comment type="caution">
    <text evidence="5">The sequence shown here is derived from an EMBL/GenBank/DDBJ whole genome shotgun (WGS) entry which is preliminary data.</text>
</comment>
<dbReference type="Pfam" id="PF03960">
    <property type="entry name" value="ArsC"/>
    <property type="match status" value="1"/>
</dbReference>
<dbReference type="PANTHER" id="PTHR30041:SF4">
    <property type="entry name" value="ARSENATE REDUCTASE"/>
    <property type="match status" value="1"/>
</dbReference>
<evidence type="ECO:0000313" key="6">
    <source>
        <dbReference type="Proteomes" id="UP001652504"/>
    </source>
</evidence>
<gene>
    <name evidence="5" type="primary">arsC</name>
    <name evidence="5" type="ORF">OE749_04990</name>
</gene>
<comment type="catalytic activity">
    <reaction evidence="4">
        <text>[glutaredoxin]-dithiol + arsenate + glutathione + H(+) = glutathionyl-S-S-[glutaredoxin] + arsenite + H2O</text>
        <dbReference type="Rhea" id="RHEA:22016"/>
        <dbReference type="Rhea" id="RHEA-COMP:10729"/>
        <dbReference type="Rhea" id="RHEA-COMP:17668"/>
        <dbReference type="ChEBI" id="CHEBI:15377"/>
        <dbReference type="ChEBI" id="CHEBI:15378"/>
        <dbReference type="ChEBI" id="CHEBI:29242"/>
        <dbReference type="ChEBI" id="CHEBI:29950"/>
        <dbReference type="ChEBI" id="CHEBI:48597"/>
        <dbReference type="ChEBI" id="CHEBI:57925"/>
        <dbReference type="ChEBI" id="CHEBI:146199"/>
        <dbReference type="EC" id="1.20.4.1"/>
    </reaction>
</comment>
<evidence type="ECO:0000256" key="3">
    <source>
        <dbReference type="PROSITE-ProRule" id="PRU01282"/>
    </source>
</evidence>
<dbReference type="SUPFAM" id="SSF52833">
    <property type="entry name" value="Thioredoxin-like"/>
    <property type="match status" value="1"/>
</dbReference>
<organism evidence="5 6">
    <name type="scientific">Fluctibacter corallii</name>
    <dbReference type="NCBI Taxonomy" id="2984329"/>
    <lineage>
        <taxon>Bacteria</taxon>
        <taxon>Pseudomonadati</taxon>
        <taxon>Pseudomonadota</taxon>
        <taxon>Gammaproteobacteria</taxon>
        <taxon>Alteromonadales</taxon>
        <taxon>Alteromonadaceae</taxon>
        <taxon>Fluctibacter</taxon>
    </lineage>
</organism>
<dbReference type="NCBIfam" id="TIGR00014">
    <property type="entry name" value="arsC"/>
    <property type="match status" value="1"/>
</dbReference>
<dbReference type="PANTHER" id="PTHR30041">
    <property type="entry name" value="ARSENATE REDUCTASE"/>
    <property type="match status" value="1"/>
</dbReference>
<dbReference type="EMBL" id="JAOWKX010000002">
    <property type="protein sequence ID" value="MCV2884044.1"/>
    <property type="molecule type" value="Genomic_DNA"/>
</dbReference>
<dbReference type="EC" id="1.20.4.1" evidence="4"/>
<dbReference type="InterPro" id="IPR036249">
    <property type="entry name" value="Thioredoxin-like_sf"/>
</dbReference>
<name>A0ABT3A5V3_9ALTE</name>
<keyword evidence="6" id="KW-1185">Reference proteome</keyword>
<comment type="similarity">
    <text evidence="1 3 4">Belongs to the ArsC family.</text>
</comment>
<sequence>MSEIKILHNPRCSKSRQTLQLLEEKGVSPVIVEYLKTPLGVEEITSIMKKLGISDPREMMRTKEDEYKAQNLKDNALLPQQLVEAMANTPKLIERPIVIHGDKAKIGRPPESVLDIL</sequence>
<evidence type="ECO:0000256" key="1">
    <source>
        <dbReference type="ARBA" id="ARBA00007198"/>
    </source>
</evidence>
<dbReference type="CDD" id="cd03034">
    <property type="entry name" value="ArsC_ArsC"/>
    <property type="match status" value="1"/>
</dbReference>
<accession>A0ABT3A5V3</accession>
<evidence type="ECO:0000313" key="5">
    <source>
        <dbReference type="EMBL" id="MCV2884044.1"/>
    </source>
</evidence>
<dbReference type="RefSeq" id="WP_263711504.1">
    <property type="nucleotide sequence ID" value="NZ_JAOWKX010000002.1"/>
</dbReference>